<feature type="region of interest" description="Disordered" evidence="1">
    <location>
        <begin position="570"/>
        <end position="594"/>
    </location>
</feature>
<accession>A0A833VZ96</accession>
<evidence type="ECO:0000313" key="3">
    <source>
        <dbReference type="Proteomes" id="UP000655588"/>
    </source>
</evidence>
<feature type="region of interest" description="Disordered" evidence="1">
    <location>
        <begin position="839"/>
        <end position="858"/>
    </location>
</feature>
<feature type="region of interest" description="Disordered" evidence="1">
    <location>
        <begin position="731"/>
        <end position="760"/>
    </location>
</feature>
<evidence type="ECO:0000256" key="1">
    <source>
        <dbReference type="SAM" id="MobiDB-lite"/>
    </source>
</evidence>
<feature type="region of interest" description="Disordered" evidence="1">
    <location>
        <begin position="237"/>
        <end position="370"/>
    </location>
</feature>
<gene>
    <name evidence="2" type="ORF">E2986_01552</name>
</gene>
<feature type="compositionally biased region" description="Low complexity" evidence="1">
    <location>
        <begin position="352"/>
        <end position="370"/>
    </location>
</feature>
<feature type="compositionally biased region" description="Low complexity" evidence="1">
    <location>
        <begin position="1536"/>
        <end position="1545"/>
    </location>
</feature>
<feature type="compositionally biased region" description="Basic and acidic residues" evidence="1">
    <location>
        <begin position="573"/>
        <end position="594"/>
    </location>
</feature>
<feature type="compositionally biased region" description="Low complexity" evidence="1">
    <location>
        <begin position="914"/>
        <end position="924"/>
    </location>
</feature>
<protein>
    <submittedName>
        <fullName evidence="2">Uncharacterized protein</fullName>
    </submittedName>
</protein>
<feature type="region of interest" description="Disordered" evidence="1">
    <location>
        <begin position="1341"/>
        <end position="1398"/>
    </location>
</feature>
<evidence type="ECO:0000313" key="2">
    <source>
        <dbReference type="EMBL" id="KAF3425969.1"/>
    </source>
</evidence>
<feature type="compositionally biased region" description="Polar residues" evidence="1">
    <location>
        <begin position="1341"/>
        <end position="1351"/>
    </location>
</feature>
<feature type="compositionally biased region" description="Basic and acidic residues" evidence="1">
    <location>
        <begin position="734"/>
        <end position="744"/>
    </location>
</feature>
<dbReference type="Proteomes" id="UP000655588">
    <property type="component" value="Unassembled WGS sequence"/>
</dbReference>
<feature type="region of interest" description="Disordered" evidence="1">
    <location>
        <begin position="950"/>
        <end position="985"/>
    </location>
</feature>
<feature type="compositionally biased region" description="Basic and acidic residues" evidence="1">
    <location>
        <begin position="326"/>
        <end position="340"/>
    </location>
</feature>
<dbReference type="EMBL" id="WNWW01000347">
    <property type="protein sequence ID" value="KAF3425969.1"/>
    <property type="molecule type" value="Genomic_DNA"/>
</dbReference>
<comment type="caution">
    <text evidence="2">The sequence shown here is derived from an EMBL/GenBank/DDBJ whole genome shotgun (WGS) entry which is preliminary data.</text>
</comment>
<feature type="compositionally biased region" description="Polar residues" evidence="1">
    <location>
        <begin position="313"/>
        <end position="324"/>
    </location>
</feature>
<feature type="compositionally biased region" description="Polar residues" evidence="1">
    <location>
        <begin position="969"/>
        <end position="979"/>
    </location>
</feature>
<feature type="compositionally biased region" description="Polar residues" evidence="1">
    <location>
        <begin position="295"/>
        <end position="304"/>
    </location>
</feature>
<reference evidence="2" key="1">
    <citation type="submission" date="2019-11" db="EMBL/GenBank/DDBJ databases">
        <title>The nuclear and mitochondrial genomes of Frieseomelitta varia - a highly eusocial stingless bee (Meliponini) with a permanently sterile worker caste.</title>
        <authorList>
            <person name="Freitas F.C.P."/>
            <person name="Lourenco A.P."/>
            <person name="Nunes F.M.F."/>
            <person name="Paschoal A.R."/>
            <person name="Abreu F.C.P."/>
            <person name="Barbin F.O."/>
            <person name="Bataglia L."/>
            <person name="Cardoso-Junior C.A.M."/>
            <person name="Cervoni M.S."/>
            <person name="Silva S.R."/>
            <person name="Dalarmi F."/>
            <person name="Del Lama M.A."/>
            <person name="Depintor T.S."/>
            <person name="Ferreira K.M."/>
            <person name="Goria P.S."/>
            <person name="Jaskot M.C."/>
            <person name="Lago D.C."/>
            <person name="Luna-Lucena D."/>
            <person name="Moda L.M."/>
            <person name="Nascimento L."/>
            <person name="Pedrino M."/>
            <person name="Rabico F.O."/>
            <person name="Sanches F.C."/>
            <person name="Santos D.E."/>
            <person name="Santos C.G."/>
            <person name="Vieira J."/>
            <person name="Lopes T.F."/>
            <person name="Barchuk A.R."/>
            <person name="Hartfelder K."/>
            <person name="Simoes Z.L.P."/>
            <person name="Bitondi M.M.G."/>
            <person name="Pinheiro D.G."/>
        </authorList>
    </citation>
    <scope>NUCLEOTIDE SEQUENCE</scope>
    <source>
        <strain evidence="2">USP_RPSP 00005682</strain>
        <tissue evidence="2">Whole individual</tissue>
    </source>
</reference>
<feature type="compositionally biased region" description="Basic residues" evidence="1">
    <location>
        <begin position="242"/>
        <end position="257"/>
    </location>
</feature>
<feature type="compositionally biased region" description="Basic and acidic residues" evidence="1">
    <location>
        <begin position="1464"/>
        <end position="1477"/>
    </location>
</feature>
<feature type="compositionally biased region" description="Polar residues" evidence="1">
    <location>
        <begin position="341"/>
        <end position="351"/>
    </location>
</feature>
<feature type="region of interest" description="Disordered" evidence="1">
    <location>
        <begin position="910"/>
        <end position="931"/>
    </location>
</feature>
<feature type="region of interest" description="Disordered" evidence="1">
    <location>
        <begin position="1534"/>
        <end position="1563"/>
    </location>
</feature>
<proteinExistence type="predicted"/>
<feature type="compositionally biased region" description="Basic and acidic residues" evidence="1">
    <location>
        <begin position="1425"/>
        <end position="1454"/>
    </location>
</feature>
<feature type="region of interest" description="Disordered" evidence="1">
    <location>
        <begin position="1410"/>
        <end position="1495"/>
    </location>
</feature>
<feature type="compositionally biased region" description="Low complexity" evidence="1">
    <location>
        <begin position="952"/>
        <end position="968"/>
    </location>
</feature>
<feature type="compositionally biased region" description="Polar residues" evidence="1">
    <location>
        <begin position="1372"/>
        <end position="1381"/>
    </location>
</feature>
<feature type="compositionally biased region" description="Low complexity" evidence="1">
    <location>
        <begin position="1481"/>
        <end position="1491"/>
    </location>
</feature>
<sequence length="1651" mass="187239">MSINVTVNGNRLNIRRGRMVLSDLDQIKKNERDRRRRLRLEQCFLQNLGIEQMYSQHYSNYFIVLKVDKVLMIERPRESLKEFAQVRQQSKEISDRLLKRTKCIAKEELKKLENNDKLSLKQIYNGKIMEVQQKYQEDMADIGQAHISAALEPDHDALIDEQHRKNQLAALKRGKEAMKQIKNTQQKEAAQQQHQERLHLVREMEDLRSTMIANLSKKTVPEEDTICISIQNEIDEGNKQQKATKKKTKKRVSKKSPGKIVENDFKMRSPVKSPVKSPGKSKPKTVEEIPENDSVLEQQSTPNSVIELLPKQTVHTTESEFNSKNSKKETTSIPAKDKTTRYNPNDYVQTTSDSINSDSPNSFSDDSSYFSDSSEQYINKEIKTPKYIKCPATDKVQLYDHKKHHSNVYDQPAGVVEKIHTWDEPSAMDLAQVIERAQTAETRVLEDRQKNAKKRGEDAVLREKVRRDYRTLMQNLSQLTSDERKLKASKVEHYPRDTYVQEERRKILREQHKTKLNRALKTLLDDESLNVCEEQRAYPVERPITLAPRERNKNMDDYADWEGPCCCLSQPTEPRKTSQNKCEEDGASHEEDGASREEQILDMLKKVERQKRLLLQEFGADLPNDIFNASVKSLFERDKSVQTQLPAQDVQEPLSPEIKVINASFDEKNKKDKAKERNDTPAKKVEIAVQTATEDKVQDKGTQVELAPRKESVTDDVETIAKHYPIEPKITIIRQEEDSSESRSSETMNEVTDDEESPEVTLKKKKYVTKTKMCHKSCLTRPCKPSSPTKKYPKFFPKKNACTEDVPPSKEVETCTDKKPPPVAEIAIDVSTQSTQVYSTGTQEQSATSKQQWTQSRSRRIQIKDISDTSTSFASPPPVKPKDILEALSNNLTILELLDSPVSETIRRLRRDVSPVSTPETPSPRTMRMPSNIPDLERIKKLLRYSSIDVQTDNNNTSSSTRNDYSTSIDTSQCQQTDHPLSRRNNDLHSKVPPSLGFCICNNPECEQMHAKFDEIRSYALKNCPQILQKYEDLQTICAERIISLTNLIEKVRNEQRGMELSMIDSHDETSLMQLPEPRLKTADLENVHRLIENIEAIHNQLARTLIESQKIIRSKAIPREESDQVKETEIATPTIDDNAIYSTEQRIEEVKREKAKPKIINEEKVNIQLSKFRVKPPEFTSTPKHDTDLTRYYEEGLIERISKEILEQSKGLNNNFITSKDISSIKHSIQTSTDNNDFKNISKIEMTGTTTTRQPNKEAKRTKDFVPSLTDASKVSKAVDNSMHSNGRSKPPVSLLSGPYSLTPTLSSITIINKIFAPRPEIESSGHELSTIIEFDTPDTVNKSQSNVKSPLSARKVAEKSTAIVKPSEHVSPSLNLRNKQQSERLRNSSAARSPLKELVKETSIFLDSPKTSKNIGGQSSTGSKEEEGKKEEAVQETSDKKLQCDTDNRGSPETEEQQLFRPDADTSKECKDNGDKITSTSSNSFSELSGVSQIASTPSSTVLKYASSPEEMEIALKKLGLGWAITTLKKTREASALSSSSNSDVTPMNTAKRISPVKKQLDGNYGLPDFSDVSSISIKEASKSTEQAVLLKGRTSTPKLQDSNSNSERTNTSNTNVSENFQKPDDGLIIPNISLMKTKSSIKRLENPR</sequence>
<name>A0A833VZ96_9HYME</name>
<feature type="compositionally biased region" description="Low complexity" evidence="1">
    <location>
        <begin position="1605"/>
        <end position="1622"/>
    </location>
</feature>
<feature type="compositionally biased region" description="Basic and acidic residues" evidence="1">
    <location>
        <begin position="1256"/>
        <end position="1265"/>
    </location>
</feature>
<feature type="compositionally biased region" description="Polar residues" evidence="1">
    <location>
        <begin position="839"/>
        <end position="856"/>
    </location>
</feature>
<feature type="region of interest" description="Disordered" evidence="1">
    <location>
        <begin position="1249"/>
        <end position="1298"/>
    </location>
</feature>
<feature type="compositionally biased region" description="Low complexity" evidence="1">
    <location>
        <begin position="270"/>
        <end position="280"/>
    </location>
</feature>
<organism evidence="2 3">
    <name type="scientific">Frieseomelitta varia</name>
    <dbReference type="NCBI Taxonomy" id="561572"/>
    <lineage>
        <taxon>Eukaryota</taxon>
        <taxon>Metazoa</taxon>
        <taxon>Ecdysozoa</taxon>
        <taxon>Arthropoda</taxon>
        <taxon>Hexapoda</taxon>
        <taxon>Insecta</taxon>
        <taxon>Pterygota</taxon>
        <taxon>Neoptera</taxon>
        <taxon>Endopterygota</taxon>
        <taxon>Hymenoptera</taxon>
        <taxon>Apocrita</taxon>
        <taxon>Aculeata</taxon>
        <taxon>Apoidea</taxon>
        <taxon>Anthophila</taxon>
        <taxon>Apidae</taxon>
        <taxon>Frieseomelitta</taxon>
    </lineage>
</organism>
<keyword evidence="3" id="KW-1185">Reference proteome</keyword>
<feature type="region of interest" description="Disordered" evidence="1">
    <location>
        <begin position="1591"/>
        <end position="1634"/>
    </location>
</feature>